<dbReference type="EMBL" id="CP001958">
    <property type="protein sequence ID" value="ADG98085.1"/>
    <property type="molecule type" value="Genomic_DNA"/>
</dbReference>
<dbReference type="PANTHER" id="PTHR30024:SF42">
    <property type="entry name" value="ALIPHATIC SULFONATES-BINDING PROTEIN-RELATED"/>
    <property type="match status" value="1"/>
</dbReference>
<dbReference type="InterPro" id="IPR015168">
    <property type="entry name" value="SsuA/THI5"/>
</dbReference>
<evidence type="ECO:0000313" key="4">
    <source>
        <dbReference type="Proteomes" id="UP000002247"/>
    </source>
</evidence>
<dbReference type="eggNOG" id="COG0715">
    <property type="taxonomic scope" value="Bacteria"/>
</dbReference>
<protein>
    <submittedName>
        <fullName evidence="3">NMT1/THI5 like domain protein</fullName>
    </submittedName>
</protein>
<proteinExistence type="predicted"/>
<feature type="domain" description="SsuA/THI5-like" evidence="2">
    <location>
        <begin position="56"/>
        <end position="260"/>
    </location>
</feature>
<dbReference type="HOGENOM" id="CLU_028871_5_0_11"/>
<dbReference type="KEGG" id="srt:Srot_1624"/>
<sequence>MPAQPRSVFVVAFMLLASAFPLAGCAIPTAAVRDGSGNAVIRYQGWPGTVLWQELAEDLGYFNKVKLTWVGSTTSGPQDVQSVATDQVDVGQAFDGAVVKLVAAKAKVESVITYYGADEVSPNIGYAVLADSPIHSAQDFLGKTIALNTMGAHAEMVLREYLSRQGVTEQQASRVTEIVMPPVNMEKALRNHQADVVAIDRGWLLAAQQRGGIRAVFTDQSLFGPFGFGTQVFRKGYIQANPDVLKDYVQGVSRALVWAQSRSAEEVRAKFLDIMRRRHRAESTEAVKYYLSSTVPAKGGVIRAQEFQVWIDRLVANGTLAPGQVQAEDMFTNQFNPYTAEAGQGAKV</sequence>
<feature type="chain" id="PRO_5039448233" evidence="1">
    <location>
        <begin position="24"/>
        <end position="348"/>
    </location>
</feature>
<dbReference type="PANTHER" id="PTHR30024">
    <property type="entry name" value="ALIPHATIC SULFONATES-BINDING PROTEIN-RELATED"/>
    <property type="match status" value="1"/>
</dbReference>
<dbReference type="RefSeq" id="WP_013138538.1">
    <property type="nucleotide sequence ID" value="NC_014168.1"/>
</dbReference>
<organism evidence="3 4">
    <name type="scientific">Segniliparus rotundus (strain ATCC BAA-972 / CDC 1076 / CIP 108378 / DSM 44985 / JCM 13578)</name>
    <dbReference type="NCBI Taxonomy" id="640132"/>
    <lineage>
        <taxon>Bacteria</taxon>
        <taxon>Bacillati</taxon>
        <taxon>Actinomycetota</taxon>
        <taxon>Actinomycetes</taxon>
        <taxon>Mycobacteriales</taxon>
        <taxon>Segniliparaceae</taxon>
        <taxon>Segniliparus</taxon>
    </lineage>
</organism>
<dbReference type="Proteomes" id="UP000002247">
    <property type="component" value="Chromosome"/>
</dbReference>
<keyword evidence="1" id="KW-0732">Signal</keyword>
<name>D6Z805_SEGRD</name>
<gene>
    <name evidence="3" type="ordered locus">Srot_1624</name>
</gene>
<dbReference type="SUPFAM" id="SSF53850">
    <property type="entry name" value="Periplasmic binding protein-like II"/>
    <property type="match status" value="1"/>
</dbReference>
<keyword evidence="4" id="KW-1185">Reference proteome</keyword>
<dbReference type="Pfam" id="PF09084">
    <property type="entry name" value="NMT1"/>
    <property type="match status" value="1"/>
</dbReference>
<dbReference type="AlphaFoldDB" id="D6Z805"/>
<feature type="signal peptide" evidence="1">
    <location>
        <begin position="1"/>
        <end position="23"/>
    </location>
</feature>
<dbReference type="Gene3D" id="3.40.190.10">
    <property type="entry name" value="Periplasmic binding protein-like II"/>
    <property type="match status" value="2"/>
</dbReference>
<evidence type="ECO:0000259" key="2">
    <source>
        <dbReference type="Pfam" id="PF09084"/>
    </source>
</evidence>
<evidence type="ECO:0000313" key="3">
    <source>
        <dbReference type="EMBL" id="ADG98085.1"/>
    </source>
</evidence>
<reference evidence="3 4" key="1">
    <citation type="journal article" date="2010" name="Stand. Genomic Sci.">
        <title>Complete genome sequence of Segniliparus rotundus type strain (CDC 1076).</title>
        <authorList>
            <person name="Sikorski J."/>
            <person name="Lapidus A."/>
            <person name="Copeland A."/>
            <person name="Misra M."/>
            <person name="Glavina Del Rio T."/>
            <person name="Nolan M."/>
            <person name="Lucas S."/>
            <person name="Chen F."/>
            <person name="Tice H."/>
            <person name="Cheng J.F."/>
            <person name="Jando M."/>
            <person name="Schneider S."/>
            <person name="Bruce D."/>
            <person name="Goodwin L."/>
            <person name="Pitluck S."/>
            <person name="Liolios K."/>
            <person name="Mikhailova N."/>
            <person name="Pati A."/>
            <person name="Ivanova N."/>
            <person name="Mavromatis K."/>
            <person name="Chen A."/>
            <person name="Palaniappan K."/>
            <person name="Chertkov O."/>
            <person name="Land M."/>
            <person name="Hauser L."/>
            <person name="Chang Y.J."/>
            <person name="Jeffries C.D."/>
            <person name="Brettin T."/>
            <person name="Detter J.C."/>
            <person name="Han C."/>
            <person name="Rohde M."/>
            <person name="Goker M."/>
            <person name="Bristow J."/>
            <person name="Eisen J.A."/>
            <person name="Markowitz V."/>
            <person name="Hugenholtz P."/>
            <person name="Kyrpides N.C."/>
            <person name="Klenk H.P."/>
        </authorList>
    </citation>
    <scope>NUCLEOTIDE SEQUENCE [LARGE SCALE GENOMIC DNA]</scope>
    <source>
        <strain evidence="4">ATCC BAA-972 / CDC 1076 / CIP 108378 / DSM 44985 / JCM 13578</strain>
    </source>
</reference>
<dbReference type="STRING" id="640132.Srot_1624"/>
<accession>D6Z805</accession>
<evidence type="ECO:0000256" key="1">
    <source>
        <dbReference type="SAM" id="SignalP"/>
    </source>
</evidence>